<dbReference type="Proteomes" id="UP000251889">
    <property type="component" value="Unassembled WGS sequence"/>
</dbReference>
<evidence type="ECO:0000313" key="2">
    <source>
        <dbReference type="EMBL" id="RAV98620.1"/>
    </source>
</evidence>
<name>A0A364XXV6_9BACT</name>
<dbReference type="EMBL" id="QMFY01000016">
    <property type="protein sequence ID" value="RAV98620.1"/>
    <property type="molecule type" value="Genomic_DNA"/>
</dbReference>
<organism evidence="2 3">
    <name type="scientific">Pseudochryseolinea flava</name>
    <dbReference type="NCBI Taxonomy" id="2059302"/>
    <lineage>
        <taxon>Bacteria</taxon>
        <taxon>Pseudomonadati</taxon>
        <taxon>Bacteroidota</taxon>
        <taxon>Cytophagia</taxon>
        <taxon>Cytophagales</taxon>
        <taxon>Fulvivirgaceae</taxon>
        <taxon>Pseudochryseolinea</taxon>
    </lineage>
</organism>
<protein>
    <submittedName>
        <fullName evidence="2">Uncharacterized protein</fullName>
    </submittedName>
</protein>
<keyword evidence="3" id="KW-1185">Reference proteome</keyword>
<evidence type="ECO:0000313" key="3">
    <source>
        <dbReference type="Proteomes" id="UP000251889"/>
    </source>
</evidence>
<dbReference type="AlphaFoldDB" id="A0A364XXV6"/>
<reference evidence="2 3" key="1">
    <citation type="submission" date="2018-06" db="EMBL/GenBank/DDBJ databases">
        <title>Chryseolinea flavus sp. nov., a member of the phylum Bacteroidetes isolated from soil.</title>
        <authorList>
            <person name="Li Y."/>
            <person name="Wang J."/>
        </authorList>
    </citation>
    <scope>NUCLEOTIDE SEQUENCE [LARGE SCALE GENOMIC DNA]</scope>
    <source>
        <strain evidence="2 3">SDU1-6</strain>
    </source>
</reference>
<proteinExistence type="predicted"/>
<sequence length="90" mass="10355">MDMEKQKSSKKELKGLINDTLQEAISRLALPEPTKKVKKLIYRNAKKLATVYSDMMKREEKKKRKLERADAAPKIKKAKKVKKPALAEAM</sequence>
<accession>A0A364XXV6</accession>
<comment type="caution">
    <text evidence="2">The sequence shown here is derived from an EMBL/GenBank/DDBJ whole genome shotgun (WGS) entry which is preliminary data.</text>
</comment>
<evidence type="ECO:0000256" key="1">
    <source>
        <dbReference type="SAM" id="MobiDB-lite"/>
    </source>
</evidence>
<gene>
    <name evidence="2" type="ORF">DQQ10_23075</name>
</gene>
<feature type="region of interest" description="Disordered" evidence="1">
    <location>
        <begin position="59"/>
        <end position="90"/>
    </location>
</feature>
<feature type="compositionally biased region" description="Basic residues" evidence="1">
    <location>
        <begin position="74"/>
        <end position="83"/>
    </location>
</feature>